<proteinExistence type="predicted"/>
<dbReference type="SMART" id="SM01054">
    <property type="entry name" value="CaM_binding"/>
    <property type="match status" value="1"/>
</dbReference>
<accession>A0AAE1YD58</accession>
<reference evidence="3" key="1">
    <citation type="submission" date="2020-06" db="EMBL/GenBank/DDBJ databases">
        <authorList>
            <person name="Li T."/>
            <person name="Hu X."/>
            <person name="Zhang T."/>
            <person name="Song X."/>
            <person name="Zhang H."/>
            <person name="Dai N."/>
            <person name="Sheng W."/>
            <person name="Hou X."/>
            <person name="Wei L."/>
        </authorList>
    </citation>
    <scope>NUCLEOTIDE SEQUENCE</scope>
    <source>
        <strain evidence="3">3651</strain>
        <tissue evidence="3">Leaf</tissue>
    </source>
</reference>
<name>A0AAE1YD58_9LAMI</name>
<sequence>MGKVAINIPINLQKTGPKGGRLRRNSTGNSNLQITESNYPRASIGSCHDFCKYGIKPSFPVNSRPLRSMPANSRPPLGPKQDNDVDVVLEKRSAGNNRGKKVLKSVSVSARKQPTEQKPKPCARCHKAAVKQPNGTFLKSSSYIRTSRNNEGKDIIRTSKVIKKSSYLAPTNSSSQRSAVKVLTAKGRTSKSLPKKVTKSKSETEKTNYDNIPEKIIHVVEPKEEKQTENLAKEDSPGPVTAPSSNSNQNGKADSAAEIRSRAIKIRRVVQEEKDSSPRKLKFRRPRVLEIQNGNAGSFEKSIRRLISDGEFMHRRNDPVRGVRDSQAVEEKNKNPGLMNTVIEETASKLVQMRKSKVKALVGAFECVINIQDSESPRTSKTA</sequence>
<feature type="compositionally biased region" description="Basic and acidic residues" evidence="1">
    <location>
        <begin position="200"/>
        <end position="236"/>
    </location>
</feature>
<feature type="region of interest" description="Disordered" evidence="1">
    <location>
        <begin position="166"/>
        <end position="258"/>
    </location>
</feature>
<dbReference type="AlphaFoldDB" id="A0AAE1YD58"/>
<feature type="region of interest" description="Disordered" evidence="1">
    <location>
        <begin position="95"/>
        <end position="123"/>
    </location>
</feature>
<dbReference type="Proteomes" id="UP001293254">
    <property type="component" value="Unassembled WGS sequence"/>
</dbReference>
<dbReference type="EMBL" id="JACGWO010000005">
    <property type="protein sequence ID" value="KAK4427874.1"/>
    <property type="molecule type" value="Genomic_DNA"/>
</dbReference>
<feature type="compositionally biased region" description="Polar residues" evidence="1">
    <location>
        <begin position="242"/>
        <end position="252"/>
    </location>
</feature>
<evidence type="ECO:0000256" key="1">
    <source>
        <dbReference type="SAM" id="MobiDB-lite"/>
    </source>
</evidence>
<comment type="caution">
    <text evidence="3">The sequence shown here is derived from an EMBL/GenBank/DDBJ whole genome shotgun (WGS) entry which is preliminary data.</text>
</comment>
<feature type="domain" description="Calmodulin-binding" evidence="2">
    <location>
        <begin position="257"/>
        <end position="370"/>
    </location>
</feature>
<gene>
    <name evidence="3" type="ORF">Salat_1556400</name>
</gene>
<keyword evidence="4" id="KW-1185">Reference proteome</keyword>
<feature type="compositionally biased region" description="Polar residues" evidence="1">
    <location>
        <begin position="168"/>
        <end position="178"/>
    </location>
</feature>
<protein>
    <recommendedName>
        <fullName evidence="2">Calmodulin-binding domain-containing protein</fullName>
    </recommendedName>
</protein>
<organism evidence="3 4">
    <name type="scientific">Sesamum alatum</name>
    <dbReference type="NCBI Taxonomy" id="300844"/>
    <lineage>
        <taxon>Eukaryota</taxon>
        <taxon>Viridiplantae</taxon>
        <taxon>Streptophyta</taxon>
        <taxon>Embryophyta</taxon>
        <taxon>Tracheophyta</taxon>
        <taxon>Spermatophyta</taxon>
        <taxon>Magnoliopsida</taxon>
        <taxon>eudicotyledons</taxon>
        <taxon>Gunneridae</taxon>
        <taxon>Pentapetalae</taxon>
        <taxon>asterids</taxon>
        <taxon>lamiids</taxon>
        <taxon>Lamiales</taxon>
        <taxon>Pedaliaceae</taxon>
        <taxon>Sesamum</taxon>
    </lineage>
</organism>
<dbReference type="PANTHER" id="PTHR33349">
    <property type="entry name" value="EMB|CAB62594.1"/>
    <property type="match status" value="1"/>
</dbReference>
<dbReference type="InterPro" id="IPR012417">
    <property type="entry name" value="CaM-bd_dom_pln"/>
</dbReference>
<dbReference type="PANTHER" id="PTHR33349:SF41">
    <property type="entry name" value="EMB|CAB62594.1"/>
    <property type="match status" value="1"/>
</dbReference>
<dbReference type="Pfam" id="PF07839">
    <property type="entry name" value="CaM_binding"/>
    <property type="match status" value="1"/>
</dbReference>
<evidence type="ECO:0000259" key="2">
    <source>
        <dbReference type="SMART" id="SM01054"/>
    </source>
</evidence>
<evidence type="ECO:0000313" key="4">
    <source>
        <dbReference type="Proteomes" id="UP001293254"/>
    </source>
</evidence>
<dbReference type="GO" id="GO:0005516">
    <property type="term" value="F:calmodulin binding"/>
    <property type="evidence" value="ECO:0007669"/>
    <property type="project" value="InterPro"/>
</dbReference>
<reference evidence="3" key="2">
    <citation type="journal article" date="2024" name="Plant">
        <title>Genomic evolution and insights into agronomic trait innovations of Sesamum species.</title>
        <authorList>
            <person name="Miao H."/>
            <person name="Wang L."/>
            <person name="Qu L."/>
            <person name="Liu H."/>
            <person name="Sun Y."/>
            <person name="Le M."/>
            <person name="Wang Q."/>
            <person name="Wei S."/>
            <person name="Zheng Y."/>
            <person name="Lin W."/>
            <person name="Duan Y."/>
            <person name="Cao H."/>
            <person name="Xiong S."/>
            <person name="Wang X."/>
            <person name="Wei L."/>
            <person name="Li C."/>
            <person name="Ma Q."/>
            <person name="Ju M."/>
            <person name="Zhao R."/>
            <person name="Li G."/>
            <person name="Mu C."/>
            <person name="Tian Q."/>
            <person name="Mei H."/>
            <person name="Zhang T."/>
            <person name="Gao T."/>
            <person name="Zhang H."/>
        </authorList>
    </citation>
    <scope>NUCLEOTIDE SEQUENCE</scope>
    <source>
        <strain evidence="3">3651</strain>
    </source>
</reference>
<feature type="region of interest" description="Disordered" evidence="1">
    <location>
        <begin position="61"/>
        <end position="83"/>
    </location>
</feature>
<evidence type="ECO:0000313" key="3">
    <source>
        <dbReference type="EMBL" id="KAK4427874.1"/>
    </source>
</evidence>